<dbReference type="Gene3D" id="3.40.640.10">
    <property type="entry name" value="Type I PLP-dependent aspartate aminotransferase-like (Major domain)"/>
    <property type="match status" value="1"/>
</dbReference>
<evidence type="ECO:0000256" key="1">
    <source>
        <dbReference type="ARBA" id="ARBA00001933"/>
    </source>
</evidence>
<dbReference type="RefSeq" id="WP_369059372.1">
    <property type="nucleotide sequence ID" value="NZ_CP158375.1"/>
</dbReference>
<evidence type="ECO:0000259" key="11">
    <source>
        <dbReference type="Pfam" id="PF00266"/>
    </source>
</evidence>
<dbReference type="InterPro" id="IPR000192">
    <property type="entry name" value="Aminotrans_V_dom"/>
</dbReference>
<comment type="function">
    <text evidence="2">Catalyzes the removal of elemental sulfur atoms from cysteine to produce alanine. Seems to participate in the biosynthesis of the nitrogenase metalloclusters by providing the inorganic sulfur required for the Fe-S core formation.</text>
</comment>
<dbReference type="GO" id="GO:0046872">
    <property type="term" value="F:metal ion binding"/>
    <property type="evidence" value="ECO:0007669"/>
    <property type="project" value="UniProtKB-KW"/>
</dbReference>
<dbReference type="SUPFAM" id="SSF53383">
    <property type="entry name" value="PLP-dependent transferases"/>
    <property type="match status" value="1"/>
</dbReference>
<sequence>MTYLDYNATAKVRPEAAAAVARALEVGGNPSSVHAGGRAARAAVEDARASVAALVGVVPGSVTFVSGGTEANALAIESAKAAKVERIIISAGEHDAVVENARHSGLPVEVLPIDANGVADLAWLAAELVKPGKAMVCLMLANNETGVIQPVADASVLMRAADGWLHVDAVQAAGKIAIDFTALGADTMALSSHKIGGPQGIGALVAGTRAVLARRLHGGGQERGRRGGTENVPGIAGFGAAAAVAVTEIDAFEAQAAWRDACAARVKAAGAVVLGEGAARLPQTLCFAGEGFSSELQVMTLDLSGVMVSAGAACSSGKVKASRVVEAMGRDDLAPYAIRVSGGWATTEEDWIKCGDAWLQAWERFGARRREVA</sequence>
<proteinExistence type="inferred from homology"/>
<comment type="similarity">
    <text evidence="3">Belongs to the class-V pyridoxal-phosphate-dependent aminotransferase family. NifS/IscS subfamily.</text>
</comment>
<keyword evidence="8" id="KW-0408">Iron</keyword>
<evidence type="ECO:0000256" key="8">
    <source>
        <dbReference type="ARBA" id="ARBA00023004"/>
    </source>
</evidence>
<keyword evidence="5" id="KW-0808">Transferase</keyword>
<feature type="domain" description="Aminotransferase class V" evidence="11">
    <location>
        <begin position="2"/>
        <end position="350"/>
    </location>
</feature>
<dbReference type="GO" id="GO:0031071">
    <property type="term" value="F:cysteine desulfurase activity"/>
    <property type="evidence" value="ECO:0007669"/>
    <property type="project" value="UniProtKB-EC"/>
</dbReference>
<evidence type="ECO:0000313" key="12">
    <source>
        <dbReference type="EMBL" id="XDO96530.1"/>
    </source>
</evidence>
<keyword evidence="6" id="KW-0479">Metal-binding</keyword>
<evidence type="ECO:0000256" key="2">
    <source>
        <dbReference type="ARBA" id="ARBA00003120"/>
    </source>
</evidence>
<dbReference type="InterPro" id="IPR016454">
    <property type="entry name" value="Cysteine_dSase"/>
</dbReference>
<dbReference type="InterPro" id="IPR015424">
    <property type="entry name" value="PyrdxlP-dep_Trfase"/>
</dbReference>
<keyword evidence="9" id="KW-0411">Iron-sulfur</keyword>
<dbReference type="PANTHER" id="PTHR11601">
    <property type="entry name" value="CYSTEINE DESULFURYLASE FAMILY MEMBER"/>
    <property type="match status" value="1"/>
</dbReference>
<dbReference type="PANTHER" id="PTHR11601:SF34">
    <property type="entry name" value="CYSTEINE DESULFURASE"/>
    <property type="match status" value="1"/>
</dbReference>
<dbReference type="PIRSF" id="PIRSF005572">
    <property type="entry name" value="NifS"/>
    <property type="match status" value="1"/>
</dbReference>
<dbReference type="InterPro" id="IPR015421">
    <property type="entry name" value="PyrdxlP-dep_Trfase_major"/>
</dbReference>
<evidence type="ECO:0000256" key="3">
    <source>
        <dbReference type="ARBA" id="ARBA00006490"/>
    </source>
</evidence>
<name>A0AB39KS42_9CAUL</name>
<dbReference type="InterPro" id="IPR015422">
    <property type="entry name" value="PyrdxlP-dep_Trfase_small"/>
</dbReference>
<dbReference type="EMBL" id="CP158375">
    <property type="protein sequence ID" value="XDO96530.1"/>
    <property type="molecule type" value="Genomic_DNA"/>
</dbReference>
<evidence type="ECO:0000256" key="10">
    <source>
        <dbReference type="ARBA" id="ARBA00050776"/>
    </source>
</evidence>
<dbReference type="Pfam" id="PF00266">
    <property type="entry name" value="Aminotran_5"/>
    <property type="match status" value="1"/>
</dbReference>
<evidence type="ECO:0000256" key="4">
    <source>
        <dbReference type="ARBA" id="ARBA00013558"/>
    </source>
</evidence>
<keyword evidence="7" id="KW-0663">Pyridoxal phosphate</keyword>
<dbReference type="GO" id="GO:0051536">
    <property type="term" value="F:iron-sulfur cluster binding"/>
    <property type="evidence" value="ECO:0007669"/>
    <property type="project" value="UniProtKB-KW"/>
</dbReference>
<evidence type="ECO:0000256" key="5">
    <source>
        <dbReference type="ARBA" id="ARBA00022679"/>
    </source>
</evidence>
<dbReference type="AlphaFoldDB" id="A0AB39KS42"/>
<comment type="cofactor">
    <cofactor evidence="1">
        <name>pyridoxal 5'-phosphate</name>
        <dbReference type="ChEBI" id="CHEBI:597326"/>
    </cofactor>
</comment>
<evidence type="ECO:0000256" key="7">
    <source>
        <dbReference type="ARBA" id="ARBA00022898"/>
    </source>
</evidence>
<dbReference type="Gene3D" id="3.90.1150.10">
    <property type="entry name" value="Aspartate Aminotransferase, domain 1"/>
    <property type="match status" value="1"/>
</dbReference>
<organism evidence="12">
    <name type="scientific">Caulobacter sp. 73W</name>
    <dbReference type="NCBI Taxonomy" id="3161137"/>
    <lineage>
        <taxon>Bacteria</taxon>
        <taxon>Pseudomonadati</taxon>
        <taxon>Pseudomonadota</taxon>
        <taxon>Alphaproteobacteria</taxon>
        <taxon>Caulobacterales</taxon>
        <taxon>Caulobacteraceae</taxon>
        <taxon>Caulobacter</taxon>
    </lineage>
</organism>
<protein>
    <recommendedName>
        <fullName evidence="4">Cysteine desulfurase</fullName>
    </recommendedName>
</protein>
<reference evidence="12" key="1">
    <citation type="submission" date="2024-06" db="EMBL/GenBank/DDBJ databases">
        <title>Caulobacter inopinatus, sp. nov.</title>
        <authorList>
            <person name="Donachie S.P."/>
        </authorList>
    </citation>
    <scope>NUCLEOTIDE SEQUENCE</scope>
    <source>
        <strain evidence="12">73W</strain>
    </source>
</reference>
<evidence type="ECO:0000256" key="9">
    <source>
        <dbReference type="ARBA" id="ARBA00023014"/>
    </source>
</evidence>
<comment type="catalytic activity">
    <reaction evidence="10">
        <text>(sulfur carrier)-H + L-cysteine = (sulfur carrier)-SH + L-alanine</text>
        <dbReference type="Rhea" id="RHEA:43892"/>
        <dbReference type="Rhea" id="RHEA-COMP:14737"/>
        <dbReference type="Rhea" id="RHEA-COMP:14739"/>
        <dbReference type="ChEBI" id="CHEBI:29917"/>
        <dbReference type="ChEBI" id="CHEBI:35235"/>
        <dbReference type="ChEBI" id="CHEBI:57972"/>
        <dbReference type="ChEBI" id="CHEBI:64428"/>
        <dbReference type="EC" id="2.8.1.7"/>
    </reaction>
</comment>
<evidence type="ECO:0000256" key="6">
    <source>
        <dbReference type="ARBA" id="ARBA00022723"/>
    </source>
</evidence>
<gene>
    <name evidence="12" type="ORF">ABOZ73_17440</name>
</gene>
<accession>A0AB39KS42</accession>
<dbReference type="Gene3D" id="1.10.260.50">
    <property type="match status" value="1"/>
</dbReference>